<gene>
    <name evidence="2" type="ORF">EVAR_38221_1</name>
</gene>
<organism evidence="2 3">
    <name type="scientific">Eumeta variegata</name>
    <name type="common">Bagworm moth</name>
    <name type="synonym">Eumeta japonica</name>
    <dbReference type="NCBI Taxonomy" id="151549"/>
    <lineage>
        <taxon>Eukaryota</taxon>
        <taxon>Metazoa</taxon>
        <taxon>Ecdysozoa</taxon>
        <taxon>Arthropoda</taxon>
        <taxon>Hexapoda</taxon>
        <taxon>Insecta</taxon>
        <taxon>Pterygota</taxon>
        <taxon>Neoptera</taxon>
        <taxon>Endopterygota</taxon>
        <taxon>Lepidoptera</taxon>
        <taxon>Glossata</taxon>
        <taxon>Ditrysia</taxon>
        <taxon>Tineoidea</taxon>
        <taxon>Psychidae</taxon>
        <taxon>Oiketicinae</taxon>
        <taxon>Eumeta</taxon>
    </lineage>
</organism>
<proteinExistence type="predicted"/>
<dbReference type="Proteomes" id="UP000299102">
    <property type="component" value="Unassembled WGS sequence"/>
</dbReference>
<evidence type="ECO:0000256" key="1">
    <source>
        <dbReference type="SAM" id="MobiDB-lite"/>
    </source>
</evidence>
<accession>A0A4C1XIU4</accession>
<dbReference type="AlphaFoldDB" id="A0A4C1XIU4"/>
<comment type="caution">
    <text evidence="2">The sequence shown here is derived from an EMBL/GenBank/DDBJ whole genome shotgun (WGS) entry which is preliminary data.</text>
</comment>
<feature type="region of interest" description="Disordered" evidence="1">
    <location>
        <begin position="149"/>
        <end position="174"/>
    </location>
</feature>
<dbReference type="EMBL" id="BGZK01000835">
    <property type="protein sequence ID" value="GBP62219.1"/>
    <property type="molecule type" value="Genomic_DNA"/>
</dbReference>
<name>A0A4C1XIU4_EUMVA</name>
<evidence type="ECO:0000313" key="3">
    <source>
        <dbReference type="Proteomes" id="UP000299102"/>
    </source>
</evidence>
<keyword evidence="3" id="KW-1185">Reference proteome</keyword>
<evidence type="ECO:0000313" key="2">
    <source>
        <dbReference type="EMBL" id="GBP62219.1"/>
    </source>
</evidence>
<protein>
    <submittedName>
        <fullName evidence="2">Uncharacterized protein</fullName>
    </submittedName>
</protein>
<feature type="compositionally biased region" description="Basic and acidic residues" evidence="1">
    <location>
        <begin position="164"/>
        <end position="174"/>
    </location>
</feature>
<sequence length="174" mass="19621">MAQNRNAAEKKKGSGSVILAQYFIHNQFTATQIGYDTYQLRLREILGLTENNSTIVHSWAQKEKTSRKALCDHQTPSLYHRCWQLMMDSIILEIIGIRLYLEGSEGSFFIRKERTIAISKETVTMLKEPYFDYRYRSRTGRDRFSVGAGAGAGAGGGRARAGAKVREADPLPEI</sequence>
<reference evidence="2 3" key="1">
    <citation type="journal article" date="2019" name="Commun. Biol.">
        <title>The bagworm genome reveals a unique fibroin gene that provides high tensile strength.</title>
        <authorList>
            <person name="Kono N."/>
            <person name="Nakamura H."/>
            <person name="Ohtoshi R."/>
            <person name="Tomita M."/>
            <person name="Numata K."/>
            <person name="Arakawa K."/>
        </authorList>
    </citation>
    <scope>NUCLEOTIDE SEQUENCE [LARGE SCALE GENOMIC DNA]</scope>
</reference>
<feature type="compositionally biased region" description="Gly residues" evidence="1">
    <location>
        <begin position="149"/>
        <end position="159"/>
    </location>
</feature>